<dbReference type="InterPro" id="IPR050185">
    <property type="entry name" value="Ub_carboxyl-term_hydrolase"/>
</dbReference>
<feature type="domain" description="USP" evidence="9">
    <location>
        <begin position="58"/>
        <end position="162"/>
    </location>
</feature>
<protein>
    <recommendedName>
        <fullName evidence="3">ubiquitinyl hydrolase 1</fullName>
        <ecNumber evidence="3">3.4.19.12</ecNumber>
    </recommendedName>
</protein>
<reference evidence="10" key="1">
    <citation type="submission" date="2023-10" db="EMBL/GenBank/DDBJ databases">
        <authorList>
            <person name="Chen Y."/>
            <person name="Shah S."/>
            <person name="Dougan E. K."/>
            <person name="Thang M."/>
            <person name="Chan C."/>
        </authorList>
    </citation>
    <scope>NUCLEOTIDE SEQUENCE [LARGE SCALE GENOMIC DNA]</scope>
</reference>
<keyword evidence="7" id="KW-0788">Thiol protease</keyword>
<dbReference type="InterPro" id="IPR001394">
    <property type="entry name" value="Peptidase_C19_UCH"/>
</dbReference>
<dbReference type="EC" id="3.4.19.12" evidence="3"/>
<dbReference type="Pfam" id="PF00443">
    <property type="entry name" value="UCH"/>
    <property type="match status" value="1"/>
</dbReference>
<comment type="similarity">
    <text evidence="2">Belongs to the peptidase C19 family.</text>
</comment>
<dbReference type="Proteomes" id="UP001189429">
    <property type="component" value="Unassembled WGS sequence"/>
</dbReference>
<keyword evidence="6" id="KW-0378">Hydrolase</keyword>
<keyword evidence="11" id="KW-1185">Reference proteome</keyword>
<evidence type="ECO:0000259" key="9">
    <source>
        <dbReference type="PROSITE" id="PS50235"/>
    </source>
</evidence>
<dbReference type="PROSITE" id="PS50235">
    <property type="entry name" value="USP_3"/>
    <property type="match status" value="1"/>
</dbReference>
<evidence type="ECO:0000256" key="4">
    <source>
        <dbReference type="ARBA" id="ARBA00022670"/>
    </source>
</evidence>
<comment type="caution">
    <text evidence="10">The sequence shown here is derived from an EMBL/GenBank/DDBJ whole genome shotgun (WGS) entry which is preliminary data.</text>
</comment>
<dbReference type="PANTHER" id="PTHR21646">
    <property type="entry name" value="UBIQUITIN CARBOXYL-TERMINAL HYDROLASE"/>
    <property type="match status" value="1"/>
</dbReference>
<dbReference type="InterPro" id="IPR038765">
    <property type="entry name" value="Papain-like_cys_pep_sf"/>
</dbReference>
<feature type="non-terminal residue" evidence="10">
    <location>
        <position position="162"/>
    </location>
</feature>
<keyword evidence="4" id="KW-0645">Protease</keyword>
<sequence>MAGGASSWEGADGTSEGVYDAFVAGLRAEEEKQAEWFNTCKRWRDTGGWYTTRGGGCVGLVNLKNTCWLNSGLQCLMHLRPVCEHLLETDGGAGGGSTGSTAPPAASSCGAQQGSDVPRMAEALRELLVKLWQVRNPRQTAENPAGLHGQLRLARGRGGALR</sequence>
<name>A0ABN9V237_9DINO</name>
<evidence type="ECO:0000313" key="10">
    <source>
        <dbReference type="EMBL" id="CAK0865811.1"/>
    </source>
</evidence>
<dbReference type="SUPFAM" id="SSF54001">
    <property type="entry name" value="Cysteine proteinases"/>
    <property type="match status" value="1"/>
</dbReference>
<evidence type="ECO:0000256" key="7">
    <source>
        <dbReference type="ARBA" id="ARBA00022807"/>
    </source>
</evidence>
<evidence type="ECO:0000256" key="6">
    <source>
        <dbReference type="ARBA" id="ARBA00022801"/>
    </source>
</evidence>
<gene>
    <name evidence="10" type="ORF">PCOR1329_LOCUS53240</name>
</gene>
<comment type="catalytic activity">
    <reaction evidence="1">
        <text>Thiol-dependent hydrolysis of ester, thioester, amide, peptide and isopeptide bonds formed by the C-terminal Gly of ubiquitin (a 76-residue protein attached to proteins as an intracellular targeting signal).</text>
        <dbReference type="EC" id="3.4.19.12"/>
    </reaction>
</comment>
<evidence type="ECO:0000256" key="2">
    <source>
        <dbReference type="ARBA" id="ARBA00009085"/>
    </source>
</evidence>
<evidence type="ECO:0000256" key="5">
    <source>
        <dbReference type="ARBA" id="ARBA00022786"/>
    </source>
</evidence>
<keyword evidence="5" id="KW-0833">Ubl conjugation pathway</keyword>
<evidence type="ECO:0000256" key="3">
    <source>
        <dbReference type="ARBA" id="ARBA00012759"/>
    </source>
</evidence>
<dbReference type="EMBL" id="CAUYUJ010016489">
    <property type="protein sequence ID" value="CAK0865811.1"/>
    <property type="molecule type" value="Genomic_DNA"/>
</dbReference>
<feature type="compositionally biased region" description="Low complexity" evidence="8">
    <location>
        <begin position="99"/>
        <end position="111"/>
    </location>
</feature>
<dbReference type="PANTHER" id="PTHR21646:SF24">
    <property type="entry name" value="UBIQUITIN CARBOXYL-TERMINAL HYDROLASE"/>
    <property type="match status" value="1"/>
</dbReference>
<evidence type="ECO:0000256" key="1">
    <source>
        <dbReference type="ARBA" id="ARBA00000707"/>
    </source>
</evidence>
<proteinExistence type="inferred from homology"/>
<accession>A0ABN9V237</accession>
<evidence type="ECO:0000256" key="8">
    <source>
        <dbReference type="SAM" id="MobiDB-lite"/>
    </source>
</evidence>
<dbReference type="Gene3D" id="3.90.70.10">
    <property type="entry name" value="Cysteine proteinases"/>
    <property type="match status" value="1"/>
</dbReference>
<organism evidence="10 11">
    <name type="scientific">Prorocentrum cordatum</name>
    <dbReference type="NCBI Taxonomy" id="2364126"/>
    <lineage>
        <taxon>Eukaryota</taxon>
        <taxon>Sar</taxon>
        <taxon>Alveolata</taxon>
        <taxon>Dinophyceae</taxon>
        <taxon>Prorocentrales</taxon>
        <taxon>Prorocentraceae</taxon>
        <taxon>Prorocentrum</taxon>
    </lineage>
</organism>
<feature type="region of interest" description="Disordered" evidence="8">
    <location>
        <begin position="93"/>
        <end position="114"/>
    </location>
</feature>
<evidence type="ECO:0000313" key="11">
    <source>
        <dbReference type="Proteomes" id="UP001189429"/>
    </source>
</evidence>
<feature type="region of interest" description="Disordered" evidence="8">
    <location>
        <begin position="140"/>
        <end position="162"/>
    </location>
</feature>
<dbReference type="InterPro" id="IPR028889">
    <property type="entry name" value="USP"/>
</dbReference>